<reference evidence="3 4" key="1">
    <citation type="submission" date="2012-08" db="EMBL/GenBank/DDBJ databases">
        <title>Oryza genome evolution.</title>
        <authorList>
            <person name="Wing R.A."/>
        </authorList>
    </citation>
    <scope>NUCLEOTIDE SEQUENCE</scope>
</reference>
<dbReference type="PANTHER" id="PTHR33184">
    <property type="entry name" value="PROTEIN TAPETUM DETERMINANT 1-LIKE-RELATED"/>
    <property type="match status" value="1"/>
</dbReference>
<dbReference type="Gramene" id="LPERR05G07490.1">
    <property type="protein sequence ID" value="LPERR05G07490.1"/>
    <property type="gene ID" value="LPERR05G07490"/>
</dbReference>
<reference evidence="4" key="2">
    <citation type="submission" date="2013-12" db="EMBL/GenBank/DDBJ databases">
        <authorList>
            <person name="Yu Y."/>
            <person name="Lee S."/>
            <person name="de Baynast K."/>
            <person name="Wissotski M."/>
            <person name="Liu L."/>
            <person name="Talag J."/>
            <person name="Goicoechea J."/>
            <person name="Angelova A."/>
            <person name="Jetty R."/>
            <person name="Kudrna D."/>
            <person name="Golser W."/>
            <person name="Rivera L."/>
            <person name="Zhang J."/>
            <person name="Wing R."/>
        </authorList>
    </citation>
    <scope>NUCLEOTIDE SEQUENCE</scope>
</reference>
<feature type="chain" id="PRO_5002348576" description="TPD1 protein homolog 1-like" evidence="2">
    <location>
        <begin position="24"/>
        <end position="140"/>
    </location>
</feature>
<accession>A0A0D9WEE4</accession>
<evidence type="ECO:0000256" key="2">
    <source>
        <dbReference type="SAM" id="SignalP"/>
    </source>
</evidence>
<reference evidence="3" key="3">
    <citation type="submission" date="2015-04" db="UniProtKB">
        <authorList>
            <consortium name="EnsemblPlants"/>
        </authorList>
    </citation>
    <scope>IDENTIFICATION</scope>
</reference>
<organism evidence="3 4">
    <name type="scientific">Leersia perrieri</name>
    <dbReference type="NCBI Taxonomy" id="77586"/>
    <lineage>
        <taxon>Eukaryota</taxon>
        <taxon>Viridiplantae</taxon>
        <taxon>Streptophyta</taxon>
        <taxon>Embryophyta</taxon>
        <taxon>Tracheophyta</taxon>
        <taxon>Spermatophyta</taxon>
        <taxon>Magnoliopsida</taxon>
        <taxon>Liliopsida</taxon>
        <taxon>Poales</taxon>
        <taxon>Poaceae</taxon>
        <taxon>BOP clade</taxon>
        <taxon>Oryzoideae</taxon>
        <taxon>Oryzeae</taxon>
        <taxon>Oryzinae</taxon>
        <taxon>Leersia</taxon>
    </lineage>
</organism>
<evidence type="ECO:0000313" key="3">
    <source>
        <dbReference type="EnsemblPlants" id="LPERR05G07490.1"/>
    </source>
</evidence>
<dbReference type="Proteomes" id="UP000032180">
    <property type="component" value="Chromosome 5"/>
</dbReference>
<evidence type="ECO:0008006" key="5">
    <source>
        <dbReference type="Google" id="ProtNLM"/>
    </source>
</evidence>
<dbReference type="STRING" id="77586.A0A0D9WEE4"/>
<keyword evidence="1 2" id="KW-0732">Signal</keyword>
<dbReference type="EnsemblPlants" id="LPERR05G07490.1">
    <property type="protein sequence ID" value="LPERR05G07490.1"/>
    <property type="gene ID" value="LPERR05G07490"/>
</dbReference>
<dbReference type="HOGENOM" id="CLU_102808_0_1_1"/>
<name>A0A0D9WEE4_9ORYZ</name>
<dbReference type="PROSITE" id="PS51257">
    <property type="entry name" value="PROKAR_LIPOPROTEIN"/>
    <property type="match status" value="1"/>
</dbReference>
<dbReference type="AlphaFoldDB" id="A0A0D9WEE4"/>
<protein>
    <recommendedName>
        <fullName evidence="5">TPD1 protein homolog 1-like</fullName>
    </recommendedName>
</protein>
<feature type="signal peptide" evidence="2">
    <location>
        <begin position="1"/>
        <end position="23"/>
    </location>
</feature>
<dbReference type="GO" id="GO:0001709">
    <property type="term" value="P:cell fate determination"/>
    <property type="evidence" value="ECO:0007669"/>
    <property type="project" value="TreeGrafter"/>
</dbReference>
<dbReference type="Pfam" id="PF24068">
    <property type="entry name" value="TPD1_C"/>
    <property type="match status" value="1"/>
</dbReference>
<dbReference type="InterPro" id="IPR040361">
    <property type="entry name" value="TPD1"/>
</dbReference>
<evidence type="ECO:0000313" key="4">
    <source>
        <dbReference type="Proteomes" id="UP000032180"/>
    </source>
</evidence>
<evidence type="ECO:0000256" key="1">
    <source>
        <dbReference type="ARBA" id="ARBA00022729"/>
    </source>
</evidence>
<dbReference type="PANTHER" id="PTHR33184:SF75">
    <property type="entry name" value="TPD1 PROTEIN HOMOLOG 1B"/>
    <property type="match status" value="1"/>
</dbReference>
<proteinExistence type="predicted"/>
<dbReference type="eggNOG" id="ENOG502S0K4">
    <property type="taxonomic scope" value="Eukaryota"/>
</dbReference>
<sequence length="140" mass="15350">MGCFRNTAAVLVVVSTLVMACQGRRLLSENDKEPTIIDPNTCSMEQVAVYQSPVRPLPSGIPSYEAQIINRCGTCTLYNVHLACGDFASTELIDPNIFRRVERNDCIVNNGGPFGPGEAVVFQYSNTFSYPLRVSSVDCH</sequence>
<keyword evidence="4" id="KW-1185">Reference proteome</keyword>